<name>A0A2K3NWM2_TRIPR</name>
<evidence type="ECO:0000313" key="1">
    <source>
        <dbReference type="EMBL" id="PNY07444.1"/>
    </source>
</evidence>
<organism evidence="1 2">
    <name type="scientific">Trifolium pratense</name>
    <name type="common">Red clover</name>
    <dbReference type="NCBI Taxonomy" id="57577"/>
    <lineage>
        <taxon>Eukaryota</taxon>
        <taxon>Viridiplantae</taxon>
        <taxon>Streptophyta</taxon>
        <taxon>Embryophyta</taxon>
        <taxon>Tracheophyta</taxon>
        <taxon>Spermatophyta</taxon>
        <taxon>Magnoliopsida</taxon>
        <taxon>eudicotyledons</taxon>
        <taxon>Gunneridae</taxon>
        <taxon>Pentapetalae</taxon>
        <taxon>rosids</taxon>
        <taxon>fabids</taxon>
        <taxon>Fabales</taxon>
        <taxon>Fabaceae</taxon>
        <taxon>Papilionoideae</taxon>
        <taxon>50 kb inversion clade</taxon>
        <taxon>NPAAA clade</taxon>
        <taxon>Hologalegina</taxon>
        <taxon>IRL clade</taxon>
        <taxon>Trifolieae</taxon>
        <taxon>Trifolium</taxon>
    </lineage>
</organism>
<dbReference type="Proteomes" id="UP000236291">
    <property type="component" value="Unassembled WGS sequence"/>
</dbReference>
<sequence>MTPHQKSRSGVVDVQALENGSPTKEFSIARGLGQGDPLSSFRFLIVVEGLYVMIKNGAEVGLFYGYRAEDPEFQISHLQSLKIICFKSKLLGVNVAPRSSYKVNLIASCVESQITGTEGSYALLLALHFPNASVEKMTDVRDAWQNIWSALVRAIWWSRDQLVLLSVVPDGHDPRGCKVEIMELVKRYTRWNV</sequence>
<dbReference type="EMBL" id="ASHM01001886">
    <property type="protein sequence ID" value="PNY07444.1"/>
    <property type="molecule type" value="Genomic_DNA"/>
</dbReference>
<dbReference type="AlphaFoldDB" id="A0A2K3NWM2"/>
<gene>
    <name evidence="1" type="ORF">L195_g003940</name>
</gene>
<evidence type="ECO:0000313" key="2">
    <source>
        <dbReference type="Proteomes" id="UP000236291"/>
    </source>
</evidence>
<proteinExistence type="predicted"/>
<reference evidence="1 2" key="2">
    <citation type="journal article" date="2017" name="Front. Plant Sci.">
        <title>Gene Classification and Mining of Molecular Markers Useful in Red Clover (Trifolium pratense) Breeding.</title>
        <authorList>
            <person name="Istvanek J."/>
            <person name="Dluhosova J."/>
            <person name="Dluhos P."/>
            <person name="Patkova L."/>
            <person name="Nedelnik J."/>
            <person name="Repkova J."/>
        </authorList>
    </citation>
    <scope>NUCLEOTIDE SEQUENCE [LARGE SCALE GENOMIC DNA]</scope>
    <source>
        <strain evidence="2">cv. Tatra</strain>
        <tissue evidence="1">Young leaves</tissue>
    </source>
</reference>
<accession>A0A2K3NWM2</accession>
<comment type="caution">
    <text evidence="1">The sequence shown here is derived from an EMBL/GenBank/DDBJ whole genome shotgun (WGS) entry which is preliminary data.</text>
</comment>
<protein>
    <submittedName>
        <fullName evidence="1">Ribonuclease H</fullName>
    </submittedName>
</protein>
<reference evidence="1 2" key="1">
    <citation type="journal article" date="2014" name="Am. J. Bot.">
        <title>Genome assembly and annotation for red clover (Trifolium pratense; Fabaceae).</title>
        <authorList>
            <person name="Istvanek J."/>
            <person name="Jaros M."/>
            <person name="Krenek A."/>
            <person name="Repkova J."/>
        </authorList>
    </citation>
    <scope>NUCLEOTIDE SEQUENCE [LARGE SCALE GENOMIC DNA]</scope>
    <source>
        <strain evidence="2">cv. Tatra</strain>
        <tissue evidence="1">Young leaves</tissue>
    </source>
</reference>